<proteinExistence type="inferred from homology"/>
<dbReference type="EMBL" id="JBBMFE010000003">
    <property type="protein sequence ID" value="MEQ2471959.1"/>
    <property type="molecule type" value="Genomic_DNA"/>
</dbReference>
<gene>
    <name evidence="3" type="ORF">WMO29_05565</name>
</gene>
<keyword evidence="4" id="KW-1185">Reference proteome</keyword>
<dbReference type="PROSITE" id="PS51257">
    <property type="entry name" value="PROKAR_LIPOPROTEIN"/>
    <property type="match status" value="1"/>
</dbReference>
<name>A0ABV1FEY6_9FIRM</name>
<dbReference type="InterPro" id="IPR050922">
    <property type="entry name" value="LytR/CpsA/Psr_CW_biosynth"/>
</dbReference>
<evidence type="ECO:0000313" key="3">
    <source>
        <dbReference type="EMBL" id="MEQ2471959.1"/>
    </source>
</evidence>
<organism evidence="3 4">
    <name type="scientific">Laedolimicola intestinihominis</name>
    <dbReference type="NCBI Taxonomy" id="3133166"/>
    <lineage>
        <taxon>Bacteria</taxon>
        <taxon>Bacillati</taxon>
        <taxon>Bacillota</taxon>
        <taxon>Clostridia</taxon>
        <taxon>Lachnospirales</taxon>
        <taxon>Lachnospiraceae</taxon>
        <taxon>Laedolimicola</taxon>
    </lineage>
</organism>
<dbReference type="Pfam" id="PF03816">
    <property type="entry name" value="LytR_cpsA_psr"/>
    <property type="match status" value="1"/>
</dbReference>
<dbReference type="InterPro" id="IPR004474">
    <property type="entry name" value="LytR_CpsA_psr"/>
</dbReference>
<comment type="caution">
    <text evidence="3">The sequence shown here is derived from an EMBL/GenBank/DDBJ whole genome shotgun (WGS) entry which is preliminary data.</text>
</comment>
<comment type="similarity">
    <text evidence="1">Belongs to the LytR/CpsA/Psr (LCP) family.</text>
</comment>
<evidence type="ECO:0000256" key="1">
    <source>
        <dbReference type="ARBA" id="ARBA00006068"/>
    </source>
</evidence>
<dbReference type="RefSeq" id="WP_349164117.1">
    <property type="nucleotide sequence ID" value="NZ_JBBMFE010000003.1"/>
</dbReference>
<evidence type="ECO:0000313" key="4">
    <source>
        <dbReference type="Proteomes" id="UP001438008"/>
    </source>
</evidence>
<protein>
    <submittedName>
        <fullName evidence="3">LCP family protein</fullName>
    </submittedName>
</protein>
<dbReference type="PANTHER" id="PTHR33392">
    <property type="entry name" value="POLYISOPRENYL-TEICHOIC ACID--PEPTIDOGLYCAN TEICHOIC ACID TRANSFERASE TAGU"/>
    <property type="match status" value="1"/>
</dbReference>
<evidence type="ECO:0000259" key="2">
    <source>
        <dbReference type="Pfam" id="PF03816"/>
    </source>
</evidence>
<accession>A0ABV1FEY6</accession>
<feature type="domain" description="Cell envelope-related transcriptional attenuator" evidence="2">
    <location>
        <begin position="92"/>
        <end position="246"/>
    </location>
</feature>
<dbReference type="Gene3D" id="3.40.630.190">
    <property type="entry name" value="LCP protein"/>
    <property type="match status" value="1"/>
</dbReference>
<dbReference type="PANTHER" id="PTHR33392:SF6">
    <property type="entry name" value="POLYISOPRENYL-TEICHOIC ACID--PEPTIDOGLYCAN TEICHOIC ACID TRANSFERASE TAGU"/>
    <property type="match status" value="1"/>
</dbReference>
<sequence>MEIRSKKLWKMAGLLALSAALLSGCGKPKAEPAEAEVEDVLEETDDTGDYRTVTWQGTTYKYNDHLSNFLFLGVDTREKAETETGSADAGQSDALYLISWDRVDNQVTLISIPRDTMTPIEVFDQNGGSLGLTENHISLAYGYGDGGFKSLELSKNAVSSLLYGMPIQGVCAMSLDGIPELLRSFGDVTVTVPNDSLAERYPEFREGAEATITPENAEIFLRSRDTGVSQSAITRMERQQAFLDAFGNAAAADPSKVTKLYEDLMPYLVTSISNDWFVKLMEALSTGETVERWTIPGEGVEGEQYDEYHVDNGALYQKILETFYKKAE</sequence>
<reference evidence="3 4" key="1">
    <citation type="submission" date="2024-03" db="EMBL/GenBank/DDBJ databases">
        <title>Human intestinal bacterial collection.</title>
        <authorList>
            <person name="Pauvert C."/>
            <person name="Hitch T.C.A."/>
            <person name="Clavel T."/>
        </authorList>
    </citation>
    <scope>NUCLEOTIDE SEQUENCE [LARGE SCALE GENOMIC DNA]</scope>
    <source>
        <strain evidence="3 4">CLA-AA-H132</strain>
    </source>
</reference>
<dbReference type="Proteomes" id="UP001438008">
    <property type="component" value="Unassembled WGS sequence"/>
</dbReference>